<feature type="domain" description="Hydantoinase A/oxoprolinase" evidence="2">
    <location>
        <begin position="202"/>
        <end position="493"/>
    </location>
</feature>
<evidence type="ECO:0000259" key="3">
    <source>
        <dbReference type="Pfam" id="PF02538"/>
    </source>
</evidence>
<evidence type="ECO:0000259" key="2">
    <source>
        <dbReference type="Pfam" id="PF01968"/>
    </source>
</evidence>
<dbReference type="InterPro" id="IPR045079">
    <property type="entry name" value="Oxoprolinase-like"/>
</dbReference>
<dbReference type="InterPro" id="IPR003692">
    <property type="entry name" value="Hydantoinase_B"/>
</dbReference>
<dbReference type="Proteomes" id="UP001168167">
    <property type="component" value="Unassembled WGS sequence"/>
</dbReference>
<dbReference type="PANTHER" id="PTHR11365">
    <property type="entry name" value="5-OXOPROLINASE RELATED"/>
    <property type="match status" value="1"/>
</dbReference>
<reference evidence="6" key="1">
    <citation type="submission" date="2022-08" db="EMBL/GenBank/DDBJ databases">
        <authorList>
            <person name="Dzunkova M."/>
            <person name="La Clair J."/>
            <person name="Tyml T."/>
            <person name="Doud D."/>
            <person name="Schulz F."/>
            <person name="Piquer S."/>
            <person name="Porcel Sanchis D."/>
            <person name="Osborn A."/>
            <person name="Robinson D."/>
            <person name="Louie K.B."/>
            <person name="Bowen B.P."/>
            <person name="Bowers R."/>
            <person name="Lee J."/>
            <person name="Arnau Llombart V."/>
            <person name="Diaz Villanueva W."/>
            <person name="Gosliner T."/>
            <person name="Northen T."/>
            <person name="Cheng J.-F."/>
            <person name="Burkart M.D."/>
            <person name="Woyke T."/>
        </authorList>
    </citation>
    <scope>NUCLEOTIDE SEQUENCE</scope>
    <source>
        <strain evidence="6">Df01</strain>
    </source>
</reference>
<dbReference type="Pfam" id="PF05378">
    <property type="entry name" value="Hydant_A_N"/>
    <property type="match status" value="1"/>
</dbReference>
<dbReference type="EMBL" id="JANQAO010000001">
    <property type="protein sequence ID" value="MDM5146960.1"/>
    <property type="molecule type" value="Genomic_DNA"/>
</dbReference>
<dbReference type="Pfam" id="PF19278">
    <property type="entry name" value="Hydant_A_C"/>
    <property type="match status" value="1"/>
</dbReference>
<dbReference type="InterPro" id="IPR002821">
    <property type="entry name" value="Hydantoinase_A"/>
</dbReference>
<organism evidence="6 7">
    <name type="scientific">Candidatus Doriopsillibacter californiensis</name>
    <dbReference type="NCBI Taxonomy" id="2970740"/>
    <lineage>
        <taxon>Bacteria</taxon>
        <taxon>Pseudomonadati</taxon>
        <taxon>Pseudomonadota</taxon>
        <taxon>Gammaproteobacteria</taxon>
        <taxon>Candidatus Tethybacterales</taxon>
        <taxon>Candidatus Persebacteraceae</taxon>
        <taxon>Candidatus Doriopsillibacter</taxon>
    </lineage>
</organism>
<dbReference type="PANTHER" id="PTHR11365:SF23">
    <property type="entry name" value="HYPOTHETICAL 5-OXOPROLINASE (EUROFUNG)-RELATED"/>
    <property type="match status" value="1"/>
</dbReference>
<keyword evidence="7" id="KW-1185">Reference proteome</keyword>
<evidence type="ECO:0000259" key="4">
    <source>
        <dbReference type="Pfam" id="PF05378"/>
    </source>
</evidence>
<feature type="domain" description="Hydantoinase/oxoprolinase N-terminal" evidence="4">
    <location>
        <begin position="4"/>
        <end position="183"/>
    </location>
</feature>
<dbReference type="InterPro" id="IPR049517">
    <property type="entry name" value="ACX-like_C"/>
</dbReference>
<evidence type="ECO:0000259" key="5">
    <source>
        <dbReference type="Pfam" id="PF19278"/>
    </source>
</evidence>
<sequence length="1200" mass="128194">MWDFWIDRGGTFTDIVARRPDGGLETRKLLSDNPEQYEDAAVAGVRDLLGLAANASLPANAVNVIKMGTTVATNALLERVGARTVLLITAGLADLPYIGEQNRPRLFDLHICRPNILPERVVGISGRLDAEGGIITPLDESAVQTVLQAAFDNGIRSVAIAFMHSYLNPVHEKRAATIAKEIGYTQISIGHETSQLIKIVPRADTAALDAYLTPLLRHYVDGVGRMLGASCGGRLLFMRSNGGLVAANLFQGRDAILSGPAGGVVGMARTAVAGGYDNVIGFDMGGTSTDVCHYAGEFERSSDSEISGLRLRTPMMRIHTVAAGGGSILRYEDGRCQVGPQSAGANPGPACYRRGGPLTVTDCNVMLGRIQPTHFPRVFGKNGDKLLDAAVVKKQFIALAQTVAEESGNSPLSPEETAVGFLRIAIENMANAIKKISVQRGYDITSYVLNSFGGAGGQHACQVADALGMKTVFTHPFAGVLSAYGMGLADIRALRERQFECLVDAVVEADAALADMVEGAVAEVIGQGVAEAGIDIVKRVRLRYEGSHQTLTVPFGTAEKMRVDFSATHKVRYGFVADERALVMEALEVEVIGRNTLPPENVCESVTTLPIPTDTVRAYIDGEWRQTPLYRRGDLLSGQSLEGLAIISEETATTVVEDGWQAHVNSYGHLILQRIRMRAKENIAGGCPDPVMLEVFNNLFMSIAEQMGWTLADTAYSVNIKERLDFSCALFDAGGGLVANAPHVPVHLGSMGESVRTVIRQCGDTMQPGDSFMLNSPFDGGTHLPDITVVSPIFDDTGVHIRFFVGSRGHHADIGGRTPGSAPPDSRHIQEEGVLIRCFKMVSGGKLREKAIRALLAVGPYPCRNIAQNIADLQAQLAANETGIRETQKMLAQFGWEVVRAYMTHVQDNAEESVRRVIKNLNGGTYVYPLDSGAKILVRVDIDRAARTACIDFSGTSLQNSGNYNVPSAVCRAAVLYVLRTLAGADIPLNEGCLNPVSIITPAGSMLNPDYPAAVIAGNTEVSQAIANCLLAAVGAQANSQGTMNNFAWGDETLQNYETIGGGTGAGPDFDGASAVQSHMTNTRMTDPEVLERRFPVRLEEMSIRTGSGGCGKYKGGCGTVRRLRFLRPMTVTVLTSHRRTPPLGMVGGGNGMTGENSVCKADGTMVYLRGNDECQMEAGDVFVMKTPGGGGWGKTSNAD</sequence>
<protein>
    <submittedName>
        <fullName evidence="6">Hydantoinase B/oxoprolinase family protein</fullName>
    </submittedName>
</protein>
<evidence type="ECO:0000256" key="1">
    <source>
        <dbReference type="ARBA" id="ARBA00010403"/>
    </source>
</evidence>
<reference evidence="6" key="2">
    <citation type="journal article" date="2023" name="Microbiome">
        <title>Synthase-selected sorting approach identifies a beta-lactone synthase in a nudibranch symbiotic bacterium.</title>
        <authorList>
            <person name="Dzunkova M."/>
            <person name="La Clair J.J."/>
            <person name="Tyml T."/>
            <person name="Doud D."/>
            <person name="Schulz F."/>
            <person name="Piquer-Esteban S."/>
            <person name="Porcel Sanchis D."/>
            <person name="Osborn A."/>
            <person name="Robinson D."/>
            <person name="Louie K.B."/>
            <person name="Bowen B.P."/>
            <person name="Bowers R.M."/>
            <person name="Lee J."/>
            <person name="Arnau V."/>
            <person name="Diaz-Villanueva W."/>
            <person name="Stepanauskas R."/>
            <person name="Gosliner T."/>
            <person name="Date S.V."/>
            <person name="Northen T.R."/>
            <person name="Cheng J.F."/>
            <person name="Burkart M.D."/>
            <person name="Woyke T."/>
        </authorList>
    </citation>
    <scope>NUCLEOTIDE SEQUENCE</scope>
    <source>
        <strain evidence="6">Df01</strain>
    </source>
</reference>
<comment type="caution">
    <text evidence="6">The sequence shown here is derived from an EMBL/GenBank/DDBJ whole genome shotgun (WGS) entry which is preliminary data.</text>
</comment>
<dbReference type="Pfam" id="PF02538">
    <property type="entry name" value="Hydantoinase_B"/>
    <property type="match status" value="1"/>
</dbReference>
<feature type="domain" description="Acetophenone carboxylase-like C-terminal" evidence="5">
    <location>
        <begin position="615"/>
        <end position="667"/>
    </location>
</feature>
<gene>
    <name evidence="6" type="ORF">NQX30_00970</name>
</gene>
<feature type="domain" description="Hydantoinase B/oxoprolinase" evidence="3">
    <location>
        <begin position="689"/>
        <end position="1195"/>
    </location>
</feature>
<comment type="similarity">
    <text evidence="1">Belongs to the oxoprolinase family.</text>
</comment>
<dbReference type="InterPro" id="IPR008040">
    <property type="entry name" value="Hydant_A_N"/>
</dbReference>
<name>A0ABT7QJV3_9GAMM</name>
<accession>A0ABT7QJV3</accession>
<evidence type="ECO:0000313" key="6">
    <source>
        <dbReference type="EMBL" id="MDM5146960.1"/>
    </source>
</evidence>
<dbReference type="Pfam" id="PF01968">
    <property type="entry name" value="Hydantoinase_A"/>
    <property type="match status" value="1"/>
</dbReference>
<evidence type="ECO:0000313" key="7">
    <source>
        <dbReference type="Proteomes" id="UP001168167"/>
    </source>
</evidence>
<proteinExistence type="inferred from homology"/>